<keyword evidence="1" id="KW-0175">Coiled coil</keyword>
<dbReference type="AlphaFoldDB" id="A0A3E0WAE9"/>
<proteinExistence type="predicted"/>
<dbReference type="OrthoDB" id="3541690at2"/>
<feature type="compositionally biased region" description="Acidic residues" evidence="2">
    <location>
        <begin position="178"/>
        <end position="197"/>
    </location>
</feature>
<comment type="caution">
    <text evidence="3">The sequence shown here is derived from an EMBL/GenBank/DDBJ whole genome shotgun (WGS) entry which is preliminary data.</text>
</comment>
<protein>
    <submittedName>
        <fullName evidence="3">Uncharacterized protein</fullName>
    </submittedName>
</protein>
<feature type="region of interest" description="Disordered" evidence="2">
    <location>
        <begin position="310"/>
        <end position="342"/>
    </location>
</feature>
<feature type="compositionally biased region" description="Basic and acidic residues" evidence="2">
    <location>
        <begin position="211"/>
        <end position="230"/>
    </location>
</feature>
<dbReference type="EMBL" id="NBXE01000024">
    <property type="protein sequence ID" value="RFA26510.1"/>
    <property type="molecule type" value="Genomic_DNA"/>
</dbReference>
<organism evidence="3 4">
    <name type="scientific">Subtercola boreus</name>
    <dbReference type="NCBI Taxonomy" id="120213"/>
    <lineage>
        <taxon>Bacteria</taxon>
        <taxon>Bacillati</taxon>
        <taxon>Actinomycetota</taxon>
        <taxon>Actinomycetes</taxon>
        <taxon>Micrococcales</taxon>
        <taxon>Microbacteriaceae</taxon>
        <taxon>Subtercola</taxon>
    </lineage>
</organism>
<name>A0A3E0WAE9_9MICO</name>
<dbReference type="Proteomes" id="UP000257080">
    <property type="component" value="Unassembled WGS sequence"/>
</dbReference>
<evidence type="ECO:0000256" key="2">
    <source>
        <dbReference type="SAM" id="MobiDB-lite"/>
    </source>
</evidence>
<gene>
    <name evidence="3" type="ORF">B7R25_10860</name>
</gene>
<evidence type="ECO:0000313" key="4">
    <source>
        <dbReference type="Proteomes" id="UP000257080"/>
    </source>
</evidence>
<feature type="region of interest" description="Disordered" evidence="2">
    <location>
        <begin position="169"/>
        <end position="230"/>
    </location>
</feature>
<evidence type="ECO:0000313" key="3">
    <source>
        <dbReference type="EMBL" id="RFA26510.1"/>
    </source>
</evidence>
<reference evidence="3 4" key="1">
    <citation type="submission" date="2017-04" db="EMBL/GenBank/DDBJ databases">
        <title>Comparative genome analysis of Subtercola boreus.</title>
        <authorList>
            <person name="Cho Y.-J."/>
            <person name="Cho A."/>
            <person name="Kim O.-S."/>
            <person name="Lee J.-I."/>
        </authorList>
    </citation>
    <scope>NUCLEOTIDE SEQUENCE [LARGE SCALE GENOMIC DNA]</scope>
    <source>
        <strain evidence="3 4">P28004</strain>
    </source>
</reference>
<feature type="coiled-coil region" evidence="1">
    <location>
        <begin position="252"/>
        <end position="307"/>
    </location>
</feature>
<sequence>MDLETAAAELSVLPPAEFVGRRGDLSKEAKAAGDRQLAADIKRLTKPSVAAWAVNLLATRQSGALEKVVALGAVIRDAADGDEPGALAELATRRRAVLRETTDAALDLARQAQAAGGQLPAAVSADVEQTLQAVLADPGAQAAARTGRLVRALASNGMEAVDLDGAVAGPFEAPGLNEPDDTDVDGDVDGDVDDDDAVPPRPAKPRSGKASSERAPHDVGRRVDDGARRAARDARHALDLIETQLSRLTELRHLARDESESLADEIDDLEARLTELTTTLGDRRSKLTELEGRLDETDLEYGRLDRQREKAARLAETTARAASRAPARAPTQAPASAKGSAE</sequence>
<feature type="compositionally biased region" description="Low complexity" evidence="2">
    <location>
        <begin position="314"/>
        <end position="342"/>
    </location>
</feature>
<evidence type="ECO:0000256" key="1">
    <source>
        <dbReference type="SAM" id="Coils"/>
    </source>
</evidence>
<dbReference type="RefSeq" id="WP_116418968.1">
    <property type="nucleotide sequence ID" value="NZ_NBXC01000019.1"/>
</dbReference>
<accession>A0A3E0WAE9</accession>